<evidence type="ECO:0000256" key="18">
    <source>
        <dbReference type="ARBA" id="ARBA00032892"/>
    </source>
</evidence>
<keyword evidence="16" id="KW-1208">Phospholipid metabolism</keyword>
<evidence type="ECO:0000256" key="3">
    <source>
        <dbReference type="ARBA" id="ARBA00004927"/>
    </source>
</evidence>
<comment type="pathway">
    <text evidence="3">Phospholipid metabolism; CDP-diacylglycerol degradation; phosphatidate from CDP-diacylglycerol: step 1/1.</text>
</comment>
<keyword evidence="13" id="KW-0443">Lipid metabolism</keyword>
<evidence type="ECO:0000256" key="14">
    <source>
        <dbReference type="ARBA" id="ARBA00023136"/>
    </source>
</evidence>
<keyword evidence="10 19" id="KW-0812">Transmembrane</keyword>
<keyword evidence="8" id="KW-1003">Cell membrane</keyword>
<evidence type="ECO:0000256" key="6">
    <source>
        <dbReference type="ARBA" id="ARBA00012375"/>
    </source>
</evidence>
<feature type="transmembrane region" description="Helical" evidence="19">
    <location>
        <begin position="139"/>
        <end position="159"/>
    </location>
</feature>
<evidence type="ECO:0000256" key="17">
    <source>
        <dbReference type="ARBA" id="ARBA00032888"/>
    </source>
</evidence>
<dbReference type="EC" id="3.6.1.26" evidence="6"/>
<comment type="catalytic activity">
    <reaction evidence="1">
        <text>a CDP-1,2-diacyl-sn-glycerol + H2O = a 1,2-diacyl-sn-glycero-3-phosphate + CMP + 2 H(+)</text>
        <dbReference type="Rhea" id="RHEA:15221"/>
        <dbReference type="ChEBI" id="CHEBI:15377"/>
        <dbReference type="ChEBI" id="CHEBI:15378"/>
        <dbReference type="ChEBI" id="CHEBI:58332"/>
        <dbReference type="ChEBI" id="CHEBI:58608"/>
        <dbReference type="ChEBI" id="CHEBI:60377"/>
        <dbReference type="EC" id="3.6.1.26"/>
    </reaction>
</comment>
<proteinExistence type="inferred from homology"/>
<feature type="transmembrane region" description="Helical" evidence="19">
    <location>
        <begin position="6"/>
        <end position="26"/>
    </location>
</feature>
<keyword evidence="14 19" id="KW-0472">Membrane</keyword>
<comment type="caution">
    <text evidence="20">The sequence shown here is derived from an EMBL/GenBank/DDBJ whole genome shotgun (WGS) entry which is preliminary data.</text>
</comment>
<name>A0AAX2KHI0_ECOLX</name>
<evidence type="ECO:0000256" key="12">
    <source>
        <dbReference type="ARBA" id="ARBA00022989"/>
    </source>
</evidence>
<evidence type="ECO:0000256" key="8">
    <source>
        <dbReference type="ARBA" id="ARBA00022475"/>
    </source>
</evidence>
<dbReference type="Pfam" id="PF02611">
    <property type="entry name" value="CDH"/>
    <property type="match status" value="1"/>
</dbReference>
<keyword evidence="15" id="KW-0594">Phospholipid biosynthesis</keyword>
<evidence type="ECO:0000256" key="5">
    <source>
        <dbReference type="ARBA" id="ARBA00006435"/>
    </source>
</evidence>
<organism evidence="20 21">
    <name type="scientific">Escherichia coli</name>
    <dbReference type="NCBI Taxonomy" id="562"/>
    <lineage>
        <taxon>Bacteria</taxon>
        <taxon>Pseudomonadati</taxon>
        <taxon>Pseudomonadota</taxon>
        <taxon>Gammaproteobacteria</taxon>
        <taxon>Enterobacterales</taxon>
        <taxon>Enterobacteriaceae</taxon>
        <taxon>Escherichia</taxon>
    </lineage>
</organism>
<evidence type="ECO:0000256" key="9">
    <source>
        <dbReference type="ARBA" id="ARBA00022516"/>
    </source>
</evidence>
<evidence type="ECO:0000313" key="20">
    <source>
        <dbReference type="EMBL" id="STM26558.1"/>
    </source>
</evidence>
<reference evidence="20 21" key="1">
    <citation type="submission" date="2018-06" db="EMBL/GenBank/DDBJ databases">
        <authorList>
            <consortium name="Pathogen Informatics"/>
            <person name="Doyle S."/>
        </authorList>
    </citation>
    <scope>NUCLEOTIDE SEQUENCE [LARGE SCALE GENOMIC DNA]</scope>
    <source>
        <strain evidence="20 21">NCTC8333</strain>
    </source>
</reference>
<evidence type="ECO:0000256" key="10">
    <source>
        <dbReference type="ARBA" id="ARBA00022692"/>
    </source>
</evidence>
<accession>A0AAX2KHI0</accession>
<evidence type="ECO:0000256" key="7">
    <source>
        <dbReference type="ARBA" id="ARBA00019608"/>
    </source>
</evidence>
<protein>
    <recommendedName>
        <fullName evidence="7">CDP-diacylglycerol pyrophosphatase</fullName>
        <ecNumber evidence="6">3.6.1.26</ecNumber>
    </recommendedName>
    <alternativeName>
        <fullName evidence="17">CDP-diacylglycerol phosphatidylhydrolase</fullName>
    </alternativeName>
    <alternativeName>
        <fullName evidence="18">CDP-diglyceride hydrolase</fullName>
    </alternativeName>
</protein>
<dbReference type="InterPro" id="IPR036265">
    <property type="entry name" value="HIT-like_sf"/>
</dbReference>
<evidence type="ECO:0000256" key="2">
    <source>
        <dbReference type="ARBA" id="ARBA00004162"/>
    </source>
</evidence>
<keyword evidence="11 20" id="KW-0378">Hydrolase</keyword>
<gene>
    <name evidence="20" type="primary">cdh_2</name>
    <name evidence="20" type="ORF">NCTC8333_05648</name>
</gene>
<dbReference type="Gene3D" id="3.30.428.30">
    <property type="entry name" value="HIT family - CDH-like"/>
    <property type="match status" value="1"/>
</dbReference>
<keyword evidence="9" id="KW-0444">Lipid biosynthesis</keyword>
<dbReference type="EMBL" id="UGFE01000002">
    <property type="protein sequence ID" value="STM26558.1"/>
    <property type="molecule type" value="Genomic_DNA"/>
</dbReference>
<comment type="subcellular location">
    <subcellularLocation>
        <location evidence="2">Cell membrane</location>
        <topology evidence="2">Single-pass membrane protein</topology>
    </subcellularLocation>
</comment>
<keyword evidence="12 19" id="KW-1133">Transmembrane helix</keyword>
<dbReference type="GO" id="GO:0005886">
    <property type="term" value="C:plasma membrane"/>
    <property type="evidence" value="ECO:0007669"/>
    <property type="project" value="UniProtKB-SubCell"/>
</dbReference>
<evidence type="ECO:0000256" key="16">
    <source>
        <dbReference type="ARBA" id="ARBA00023264"/>
    </source>
</evidence>
<comment type="similarity">
    <text evidence="5">Belongs to the Cdh family.</text>
</comment>
<evidence type="ECO:0000256" key="4">
    <source>
        <dbReference type="ARBA" id="ARBA00005189"/>
    </source>
</evidence>
<evidence type="ECO:0000256" key="15">
    <source>
        <dbReference type="ARBA" id="ARBA00023209"/>
    </source>
</evidence>
<sequence>MKKAGLLFLVMIVIAVVAAGIGYWKLTGEESDTLRKIVLEECLPNQQQNQNPSPCAEVKPNAGYVVLKDLNGPLQYLLMPTYRINGTESPLLTDPSTPNFFWLAWQARDFMSKKIRPAGSRSRGFFGDQLPAPGVRKTIFIFISLVFVLMCANNWITIWRTSAAAGCHCQVVLRGHEYLARRVTESETGTTQPIYDAGRRST</sequence>
<dbReference type="InterPro" id="IPR003763">
    <property type="entry name" value="CDP-diacylglyc_Pase"/>
</dbReference>
<dbReference type="GO" id="GO:0008715">
    <property type="term" value="F:CDP-diacylglycerol diphosphatase activity"/>
    <property type="evidence" value="ECO:0007669"/>
    <property type="project" value="UniProtKB-EC"/>
</dbReference>
<evidence type="ECO:0000256" key="13">
    <source>
        <dbReference type="ARBA" id="ARBA00023098"/>
    </source>
</evidence>
<evidence type="ECO:0000256" key="11">
    <source>
        <dbReference type="ARBA" id="ARBA00022801"/>
    </source>
</evidence>
<dbReference type="Proteomes" id="UP000254718">
    <property type="component" value="Unassembled WGS sequence"/>
</dbReference>
<evidence type="ECO:0000256" key="1">
    <source>
        <dbReference type="ARBA" id="ARBA00001007"/>
    </source>
</evidence>
<evidence type="ECO:0000313" key="21">
    <source>
        <dbReference type="Proteomes" id="UP000254718"/>
    </source>
</evidence>
<dbReference type="SUPFAM" id="SSF54197">
    <property type="entry name" value="HIT-like"/>
    <property type="match status" value="1"/>
</dbReference>
<evidence type="ECO:0000256" key="19">
    <source>
        <dbReference type="SAM" id="Phobius"/>
    </source>
</evidence>
<comment type="pathway">
    <text evidence="4">Lipid metabolism.</text>
</comment>
<dbReference type="AlphaFoldDB" id="A0AAX2KHI0"/>
<dbReference type="GO" id="GO:0008654">
    <property type="term" value="P:phospholipid biosynthetic process"/>
    <property type="evidence" value="ECO:0007669"/>
    <property type="project" value="UniProtKB-KW"/>
</dbReference>